<evidence type="ECO:0000256" key="5">
    <source>
        <dbReference type="ARBA" id="ARBA00022448"/>
    </source>
</evidence>
<keyword evidence="9" id="KW-0809">Transit peptide</keyword>
<keyword evidence="13" id="KW-0811">Translocation</keyword>
<comment type="cofactor">
    <cofactor evidence="2">
        <name>Cu(2+)</name>
        <dbReference type="ChEBI" id="CHEBI:29036"/>
    </cofactor>
</comment>
<dbReference type="InterPro" id="IPR010625">
    <property type="entry name" value="CHCH"/>
</dbReference>
<gene>
    <name evidence="21" type="primary">MIA40</name>
    <name evidence="21" type="ORF">AWJ20_2852</name>
</gene>
<keyword evidence="7" id="KW-0999">Mitochondrion inner membrane</keyword>
<evidence type="ECO:0000313" key="22">
    <source>
        <dbReference type="Proteomes" id="UP000189580"/>
    </source>
</evidence>
<dbReference type="InterPro" id="IPR039289">
    <property type="entry name" value="CHCHD4"/>
</dbReference>
<dbReference type="GO" id="GO:0005758">
    <property type="term" value="C:mitochondrial intermembrane space"/>
    <property type="evidence" value="ECO:0007669"/>
    <property type="project" value="TreeGrafter"/>
</dbReference>
<feature type="domain" description="CHCH" evidence="20">
    <location>
        <begin position="156"/>
        <end position="192"/>
    </location>
</feature>
<reference evidence="21 22" key="1">
    <citation type="submission" date="2016-02" db="EMBL/GenBank/DDBJ databases">
        <title>Complete genome sequence and transcriptome regulation of the pentose utilising yeast Sugiyamaella lignohabitans.</title>
        <authorList>
            <person name="Bellasio M."/>
            <person name="Peymann A."/>
            <person name="Valli M."/>
            <person name="Sipitzky M."/>
            <person name="Graf A."/>
            <person name="Sauer M."/>
            <person name="Marx H."/>
            <person name="Mattanovich D."/>
        </authorList>
    </citation>
    <scope>NUCLEOTIDE SEQUENCE [LARGE SCALE GENOMIC DNA]</scope>
    <source>
        <strain evidence="21 22">CBS 10342</strain>
    </source>
</reference>
<evidence type="ECO:0000259" key="20">
    <source>
        <dbReference type="Pfam" id="PF06747"/>
    </source>
</evidence>
<keyword evidence="8" id="KW-0653">Protein transport</keyword>
<dbReference type="GO" id="GO:0015035">
    <property type="term" value="F:protein-disulfide reductase activity"/>
    <property type="evidence" value="ECO:0007669"/>
    <property type="project" value="InterPro"/>
</dbReference>
<evidence type="ECO:0000313" key="21">
    <source>
        <dbReference type="EMBL" id="ANB15227.1"/>
    </source>
</evidence>
<comment type="cofactor">
    <cofactor evidence="1">
        <name>Zn(2+)</name>
        <dbReference type="ChEBI" id="CHEBI:29105"/>
    </cofactor>
</comment>
<dbReference type="PANTHER" id="PTHR21622:SF0">
    <property type="entry name" value="COILED-COIL-HELIX-COILED-COIL-HELIX DOMAIN CONTAINING 4"/>
    <property type="match status" value="1"/>
</dbReference>
<keyword evidence="22" id="KW-1185">Reference proteome</keyword>
<evidence type="ECO:0000256" key="15">
    <source>
        <dbReference type="ARBA" id="ARBA00023136"/>
    </source>
</evidence>
<evidence type="ECO:0000256" key="6">
    <source>
        <dbReference type="ARBA" id="ARBA00022692"/>
    </source>
</evidence>
<evidence type="ECO:0000256" key="19">
    <source>
        <dbReference type="SAM" id="MobiDB-lite"/>
    </source>
</evidence>
<dbReference type="Proteomes" id="UP000189580">
    <property type="component" value="Chromosome b"/>
</dbReference>
<dbReference type="PROSITE" id="PS51808">
    <property type="entry name" value="CHCH"/>
    <property type="match status" value="1"/>
</dbReference>
<dbReference type="Pfam" id="PF06747">
    <property type="entry name" value="CHCH"/>
    <property type="match status" value="1"/>
</dbReference>
<dbReference type="OrthoDB" id="7481291at2759"/>
<evidence type="ECO:0000256" key="13">
    <source>
        <dbReference type="ARBA" id="ARBA00023010"/>
    </source>
</evidence>
<sequence length="248" mass="26572">MLRNTIPRSLSFASRQYFYTTGRRAFASARATQARTASPAVFAAAFATPFIGYLAYTNVAHADDKEEEVKESTPAEEEPSFLKNEVIDLKDVKTNTTLLNASEVVADATEVVTSAATEAAEITEEEAAANQGAFNPETGEINWDCPCLGGMANGPCGEEFKAAFSCFVYSEADPKGIDCVEKFQGMQDCFRRYPEVYSEELREDAPLDSVEGDSAPSTEGETASTEAATPSSNSISESIDSEKPAASA</sequence>
<accession>A0A161HMT3</accession>
<dbReference type="KEGG" id="slb:AWJ20_2852"/>
<keyword evidence="16" id="KW-1015">Disulfide bond</keyword>
<dbReference type="FunFam" id="1.10.287.2900:FF:000002">
    <property type="entry name" value="Mitochondrial intermembrane space import and assembly protein"/>
    <property type="match status" value="1"/>
</dbReference>
<evidence type="ECO:0000256" key="16">
    <source>
        <dbReference type="ARBA" id="ARBA00023157"/>
    </source>
</evidence>
<keyword evidence="14" id="KW-0496">Mitochondrion</keyword>
<dbReference type="GO" id="GO:0045041">
    <property type="term" value="P:protein import into mitochondrial intermembrane space"/>
    <property type="evidence" value="ECO:0007669"/>
    <property type="project" value="InterPro"/>
</dbReference>
<evidence type="ECO:0000256" key="18">
    <source>
        <dbReference type="ARBA" id="ARBA00033150"/>
    </source>
</evidence>
<keyword evidence="10" id="KW-0735">Signal-anchor</keyword>
<dbReference type="GeneID" id="30034809"/>
<organism evidence="21 22">
    <name type="scientific">Sugiyamaella lignohabitans</name>
    <dbReference type="NCBI Taxonomy" id="796027"/>
    <lineage>
        <taxon>Eukaryota</taxon>
        <taxon>Fungi</taxon>
        <taxon>Dikarya</taxon>
        <taxon>Ascomycota</taxon>
        <taxon>Saccharomycotina</taxon>
        <taxon>Dipodascomycetes</taxon>
        <taxon>Dipodascales</taxon>
        <taxon>Trichomonascaceae</taxon>
        <taxon>Sugiyamaella</taxon>
    </lineage>
</organism>
<evidence type="ECO:0000256" key="3">
    <source>
        <dbReference type="ARBA" id="ARBA00004164"/>
    </source>
</evidence>
<evidence type="ECO:0000256" key="8">
    <source>
        <dbReference type="ARBA" id="ARBA00022927"/>
    </source>
</evidence>
<evidence type="ECO:0000256" key="1">
    <source>
        <dbReference type="ARBA" id="ARBA00001947"/>
    </source>
</evidence>
<dbReference type="AlphaFoldDB" id="A0A161HMT3"/>
<name>A0A161HMT3_9ASCO</name>
<dbReference type="RefSeq" id="XP_018737704.1">
    <property type="nucleotide sequence ID" value="XM_018879826.1"/>
</dbReference>
<keyword evidence="17" id="KW-0676">Redox-active center</keyword>
<proteinExistence type="predicted"/>
<feature type="region of interest" description="Disordered" evidence="19">
    <location>
        <begin position="200"/>
        <end position="248"/>
    </location>
</feature>
<keyword evidence="6" id="KW-0812">Transmembrane</keyword>
<keyword evidence="11" id="KW-1133">Transmembrane helix</keyword>
<keyword evidence="12" id="KW-0560">Oxidoreductase</keyword>
<dbReference type="GO" id="GO:0005743">
    <property type="term" value="C:mitochondrial inner membrane"/>
    <property type="evidence" value="ECO:0007669"/>
    <property type="project" value="UniProtKB-SubCell"/>
</dbReference>
<feature type="compositionally biased region" description="Low complexity" evidence="19">
    <location>
        <begin position="214"/>
        <end position="238"/>
    </location>
</feature>
<evidence type="ECO:0000256" key="7">
    <source>
        <dbReference type="ARBA" id="ARBA00022792"/>
    </source>
</evidence>
<evidence type="ECO:0000256" key="11">
    <source>
        <dbReference type="ARBA" id="ARBA00022989"/>
    </source>
</evidence>
<evidence type="ECO:0000256" key="12">
    <source>
        <dbReference type="ARBA" id="ARBA00023002"/>
    </source>
</evidence>
<evidence type="ECO:0000256" key="14">
    <source>
        <dbReference type="ARBA" id="ARBA00023128"/>
    </source>
</evidence>
<keyword evidence="5" id="KW-0813">Transport</keyword>
<evidence type="ECO:0000256" key="10">
    <source>
        <dbReference type="ARBA" id="ARBA00022968"/>
    </source>
</evidence>
<dbReference type="Gene3D" id="1.10.287.2900">
    <property type="match status" value="1"/>
</dbReference>
<evidence type="ECO:0000256" key="4">
    <source>
        <dbReference type="ARBA" id="ARBA00013714"/>
    </source>
</evidence>
<dbReference type="EMBL" id="CP014503">
    <property type="protein sequence ID" value="ANB15227.1"/>
    <property type="molecule type" value="Genomic_DNA"/>
</dbReference>
<keyword evidence="15" id="KW-0472">Membrane</keyword>
<evidence type="ECO:0000256" key="17">
    <source>
        <dbReference type="ARBA" id="ARBA00023284"/>
    </source>
</evidence>
<evidence type="ECO:0000256" key="2">
    <source>
        <dbReference type="ARBA" id="ARBA00001973"/>
    </source>
</evidence>
<protein>
    <recommendedName>
        <fullName evidence="4">Mitochondrial intermembrane space import and assembly protein 40</fullName>
    </recommendedName>
    <alternativeName>
        <fullName evidence="18">Mitochondrial import inner membrane translocase TIM40</fullName>
    </alternativeName>
</protein>
<evidence type="ECO:0000256" key="9">
    <source>
        <dbReference type="ARBA" id="ARBA00022946"/>
    </source>
</evidence>
<comment type="subcellular location">
    <subcellularLocation>
        <location evidence="3">Mitochondrion inner membrane</location>
        <topology evidence="3">Single-pass type II membrane protein</topology>
        <orientation evidence="3">Intermembrane side</orientation>
    </subcellularLocation>
</comment>
<dbReference type="PANTHER" id="PTHR21622">
    <property type="entry name" value="COILED-COIL-HELIX-COILED-COIL-HELIX DOMAIN CONTAINING 4"/>
    <property type="match status" value="1"/>
</dbReference>